<sequence>MSLNILCVYGRVSPRPQPSLSFAIVPSIIPRDRAGKVLEVFNSIDNHIQFTLELEDNSKLPYLDVMAWRTERGAGGGRGAGARRGAVGRSKGGRFRRNGERGRGRRTAVTARYPRAPFHIATHSWAGCWPKNRTPYDDGRQSPEQPHRLAVATVRRTKLCRCELRANYVMRRYDAPRPFLLARVPILRRCVAFVTNFTAAVSAARGRPIIVEWERDAAFGGPLSRSVTHRYVTERYTFHNRVRPPGPPPANPPRPQGGSAVLIHSAVYAALTARAGRGRIRVSEFEDVVRMRIFCTFIRACFTQDTICYQKLYSSLTRKPKDVSTALAKFLAADRLRSHVSARPGSDYCPPLSAPVQGSSPPEL</sequence>
<feature type="region of interest" description="Disordered" evidence="1">
    <location>
        <begin position="74"/>
        <end position="107"/>
    </location>
</feature>
<accession>A0A4C1TVH3</accession>
<organism evidence="2 3">
    <name type="scientific">Eumeta variegata</name>
    <name type="common">Bagworm moth</name>
    <name type="synonym">Eumeta japonica</name>
    <dbReference type="NCBI Taxonomy" id="151549"/>
    <lineage>
        <taxon>Eukaryota</taxon>
        <taxon>Metazoa</taxon>
        <taxon>Ecdysozoa</taxon>
        <taxon>Arthropoda</taxon>
        <taxon>Hexapoda</taxon>
        <taxon>Insecta</taxon>
        <taxon>Pterygota</taxon>
        <taxon>Neoptera</taxon>
        <taxon>Endopterygota</taxon>
        <taxon>Lepidoptera</taxon>
        <taxon>Glossata</taxon>
        <taxon>Ditrysia</taxon>
        <taxon>Tineoidea</taxon>
        <taxon>Psychidae</taxon>
        <taxon>Oiketicinae</taxon>
        <taxon>Eumeta</taxon>
    </lineage>
</organism>
<dbReference type="Proteomes" id="UP000299102">
    <property type="component" value="Unassembled WGS sequence"/>
</dbReference>
<evidence type="ECO:0000256" key="1">
    <source>
        <dbReference type="SAM" id="MobiDB-lite"/>
    </source>
</evidence>
<dbReference type="EMBL" id="BGZK01000091">
    <property type="protein sequence ID" value="GBP17884.1"/>
    <property type="molecule type" value="Genomic_DNA"/>
</dbReference>
<proteinExistence type="predicted"/>
<feature type="region of interest" description="Disordered" evidence="1">
    <location>
        <begin position="341"/>
        <end position="364"/>
    </location>
</feature>
<evidence type="ECO:0000313" key="2">
    <source>
        <dbReference type="EMBL" id="GBP17884.1"/>
    </source>
</evidence>
<protein>
    <submittedName>
        <fullName evidence="2">Uncharacterized protein</fullName>
    </submittedName>
</protein>
<dbReference type="AlphaFoldDB" id="A0A4C1TVH3"/>
<comment type="caution">
    <text evidence="2">The sequence shown here is derived from an EMBL/GenBank/DDBJ whole genome shotgun (WGS) entry which is preliminary data.</text>
</comment>
<name>A0A4C1TVH3_EUMVA</name>
<dbReference type="OrthoDB" id="6782675at2759"/>
<keyword evidence="3" id="KW-1185">Reference proteome</keyword>
<gene>
    <name evidence="2" type="ORF">EVAR_7877_1</name>
</gene>
<evidence type="ECO:0000313" key="3">
    <source>
        <dbReference type="Proteomes" id="UP000299102"/>
    </source>
</evidence>
<reference evidence="2 3" key="1">
    <citation type="journal article" date="2019" name="Commun. Biol.">
        <title>The bagworm genome reveals a unique fibroin gene that provides high tensile strength.</title>
        <authorList>
            <person name="Kono N."/>
            <person name="Nakamura H."/>
            <person name="Ohtoshi R."/>
            <person name="Tomita M."/>
            <person name="Numata K."/>
            <person name="Arakawa K."/>
        </authorList>
    </citation>
    <scope>NUCLEOTIDE SEQUENCE [LARGE SCALE GENOMIC DNA]</scope>
</reference>